<evidence type="ECO:0000313" key="3">
    <source>
        <dbReference type="EMBL" id="SNT47489.1"/>
    </source>
</evidence>
<organism evidence="3 4">
    <name type="scientific">Rhodococcoides kyotonense</name>
    <dbReference type="NCBI Taxonomy" id="398843"/>
    <lineage>
        <taxon>Bacteria</taxon>
        <taxon>Bacillati</taxon>
        <taxon>Actinomycetota</taxon>
        <taxon>Actinomycetes</taxon>
        <taxon>Mycobacteriales</taxon>
        <taxon>Nocardiaceae</taxon>
        <taxon>Rhodococcoides</taxon>
    </lineage>
</organism>
<name>A0A239N028_9NOCA</name>
<feature type="domain" description="MaoC-like" evidence="2">
    <location>
        <begin position="12"/>
        <end position="99"/>
    </location>
</feature>
<reference evidence="4" key="1">
    <citation type="submission" date="2017-06" db="EMBL/GenBank/DDBJ databases">
        <authorList>
            <person name="Varghese N."/>
            <person name="Submissions S."/>
        </authorList>
    </citation>
    <scope>NUCLEOTIDE SEQUENCE [LARGE SCALE GENOMIC DNA]</scope>
    <source>
        <strain evidence="4">JCM 23211</strain>
    </source>
</reference>
<keyword evidence="4" id="KW-1185">Reference proteome</keyword>
<sequence>MTSLELGTPIPEYRVVVRAEAMKPMALLLRDPNPIHWDTAALRALGLDERPINQGPLNVSYIWEAVTAWLGPQVSVRRVHVRFLSNALAGEHLVVGGEVIELDPDDGTVTCFIRIDHDNGQHVLTGNITIGLEDRL</sequence>
<dbReference type="Proteomes" id="UP000198327">
    <property type="component" value="Unassembled WGS sequence"/>
</dbReference>
<evidence type="ECO:0000256" key="1">
    <source>
        <dbReference type="ARBA" id="ARBA00005254"/>
    </source>
</evidence>
<evidence type="ECO:0000259" key="2">
    <source>
        <dbReference type="Pfam" id="PF01575"/>
    </source>
</evidence>
<accession>A0A239N028</accession>
<comment type="similarity">
    <text evidence="1">Belongs to the enoyl-CoA hydratase/isomerase family.</text>
</comment>
<dbReference type="SUPFAM" id="SSF54637">
    <property type="entry name" value="Thioesterase/thiol ester dehydrase-isomerase"/>
    <property type="match status" value="1"/>
</dbReference>
<dbReference type="RefSeq" id="WP_089252028.1">
    <property type="nucleotide sequence ID" value="NZ_FZOW01000024.1"/>
</dbReference>
<dbReference type="OrthoDB" id="5147746at2"/>
<dbReference type="AlphaFoldDB" id="A0A239N028"/>
<dbReference type="InterPro" id="IPR002539">
    <property type="entry name" value="MaoC-like_dom"/>
</dbReference>
<gene>
    <name evidence="3" type="ORF">SAMN05421642_12460</name>
</gene>
<dbReference type="EMBL" id="FZOW01000024">
    <property type="protein sequence ID" value="SNT47489.1"/>
    <property type="molecule type" value="Genomic_DNA"/>
</dbReference>
<protein>
    <submittedName>
        <fullName evidence="3">Acyl dehydratase</fullName>
    </submittedName>
</protein>
<dbReference type="Pfam" id="PF01575">
    <property type="entry name" value="MaoC_dehydratas"/>
    <property type="match status" value="1"/>
</dbReference>
<dbReference type="InterPro" id="IPR029069">
    <property type="entry name" value="HotDog_dom_sf"/>
</dbReference>
<proteinExistence type="inferred from homology"/>
<evidence type="ECO:0000313" key="4">
    <source>
        <dbReference type="Proteomes" id="UP000198327"/>
    </source>
</evidence>
<dbReference type="Gene3D" id="3.10.129.10">
    <property type="entry name" value="Hotdog Thioesterase"/>
    <property type="match status" value="1"/>
</dbReference>